<name>A0AAV0QC32_9ROSI</name>
<dbReference type="AlphaFoldDB" id="A0AAV0QC32"/>
<gene>
    <name evidence="1" type="ORF">LITE_LOCUS42294</name>
</gene>
<dbReference type="Proteomes" id="UP001154282">
    <property type="component" value="Unassembled WGS sequence"/>
</dbReference>
<dbReference type="EMBL" id="CAMGYJ010000009">
    <property type="protein sequence ID" value="CAI0541948.1"/>
    <property type="molecule type" value="Genomic_DNA"/>
</dbReference>
<reference evidence="1" key="1">
    <citation type="submission" date="2022-08" db="EMBL/GenBank/DDBJ databases">
        <authorList>
            <person name="Gutierrez-Valencia J."/>
        </authorList>
    </citation>
    <scope>NUCLEOTIDE SEQUENCE</scope>
</reference>
<accession>A0AAV0QC32</accession>
<proteinExistence type="predicted"/>
<keyword evidence="2" id="KW-1185">Reference proteome</keyword>
<comment type="caution">
    <text evidence="1">The sequence shown here is derived from an EMBL/GenBank/DDBJ whole genome shotgun (WGS) entry which is preliminary data.</text>
</comment>
<evidence type="ECO:0000313" key="1">
    <source>
        <dbReference type="EMBL" id="CAI0541948.1"/>
    </source>
</evidence>
<protein>
    <submittedName>
        <fullName evidence="1">Uncharacterized protein</fullName>
    </submittedName>
</protein>
<evidence type="ECO:0000313" key="2">
    <source>
        <dbReference type="Proteomes" id="UP001154282"/>
    </source>
</evidence>
<sequence>MFEGFSTNCLFQGFSSMVASQMSSTIQHSEGSNLSLIKIAARRAIIRMPPRQDSRVGIHSSLGDAVCWQHRWPRSASLEAVIFAILQKPLHHIIQLVLIQCLD</sequence>
<feature type="non-terminal residue" evidence="1">
    <location>
        <position position="103"/>
    </location>
</feature>
<organism evidence="1 2">
    <name type="scientific">Linum tenue</name>
    <dbReference type="NCBI Taxonomy" id="586396"/>
    <lineage>
        <taxon>Eukaryota</taxon>
        <taxon>Viridiplantae</taxon>
        <taxon>Streptophyta</taxon>
        <taxon>Embryophyta</taxon>
        <taxon>Tracheophyta</taxon>
        <taxon>Spermatophyta</taxon>
        <taxon>Magnoliopsida</taxon>
        <taxon>eudicotyledons</taxon>
        <taxon>Gunneridae</taxon>
        <taxon>Pentapetalae</taxon>
        <taxon>rosids</taxon>
        <taxon>fabids</taxon>
        <taxon>Malpighiales</taxon>
        <taxon>Linaceae</taxon>
        <taxon>Linum</taxon>
    </lineage>
</organism>